<dbReference type="SMART" id="SM00271">
    <property type="entry name" value="DnaJ"/>
    <property type="match status" value="1"/>
</dbReference>
<feature type="compositionally biased region" description="Basic and acidic residues" evidence="1">
    <location>
        <begin position="398"/>
        <end position="412"/>
    </location>
</feature>
<feature type="compositionally biased region" description="Polar residues" evidence="1">
    <location>
        <begin position="381"/>
        <end position="397"/>
    </location>
</feature>
<reference evidence="3" key="1">
    <citation type="submission" date="2020-04" db="EMBL/GenBank/DDBJ databases">
        <title>Genome Assembly and Annotation of Botryosphaeria dothidea sdau 11-99, a Latent Pathogen of Apple Fruit Ring Rot in China.</title>
        <authorList>
            <person name="Yu C."/>
            <person name="Diao Y."/>
            <person name="Lu Q."/>
            <person name="Zhao J."/>
            <person name="Cui S."/>
            <person name="Peng C."/>
            <person name="He B."/>
            <person name="Liu H."/>
        </authorList>
    </citation>
    <scope>NUCLEOTIDE SEQUENCE [LARGE SCALE GENOMIC DNA]</scope>
    <source>
        <strain evidence="3">Sdau11-99</strain>
    </source>
</reference>
<dbReference type="PANTHER" id="PTHR44144">
    <property type="entry name" value="DNAJ HOMOLOG SUBFAMILY C MEMBER 9"/>
    <property type="match status" value="1"/>
</dbReference>
<dbReference type="GO" id="GO:0031072">
    <property type="term" value="F:heat shock protein binding"/>
    <property type="evidence" value="ECO:0007669"/>
    <property type="project" value="TreeGrafter"/>
</dbReference>
<keyword evidence="3" id="KW-0346">Stress response</keyword>
<feature type="compositionally biased region" description="Basic and acidic residues" evidence="1">
    <location>
        <begin position="605"/>
        <end position="620"/>
    </location>
</feature>
<name>A0A8H4NAZ2_9PEZI</name>
<dbReference type="PROSITE" id="PS50076">
    <property type="entry name" value="DNAJ_2"/>
    <property type="match status" value="1"/>
</dbReference>
<dbReference type="Gene3D" id="1.10.287.110">
    <property type="entry name" value="DnaJ domain"/>
    <property type="match status" value="1"/>
</dbReference>
<dbReference type="Proteomes" id="UP000572817">
    <property type="component" value="Unassembled WGS sequence"/>
</dbReference>
<proteinExistence type="predicted"/>
<keyword evidence="4" id="KW-1185">Reference proteome</keyword>
<evidence type="ECO:0000313" key="3">
    <source>
        <dbReference type="EMBL" id="KAF4308787.1"/>
    </source>
</evidence>
<dbReference type="GO" id="GO:0005634">
    <property type="term" value="C:nucleus"/>
    <property type="evidence" value="ECO:0007669"/>
    <property type="project" value="TreeGrafter"/>
</dbReference>
<feature type="compositionally biased region" description="Basic and acidic residues" evidence="1">
    <location>
        <begin position="586"/>
        <end position="598"/>
    </location>
</feature>
<feature type="compositionally biased region" description="Basic and acidic residues" evidence="1">
    <location>
        <begin position="209"/>
        <end position="290"/>
    </location>
</feature>
<evidence type="ECO:0000256" key="1">
    <source>
        <dbReference type="SAM" id="MobiDB-lite"/>
    </source>
</evidence>
<organism evidence="3 4">
    <name type="scientific">Botryosphaeria dothidea</name>
    <dbReference type="NCBI Taxonomy" id="55169"/>
    <lineage>
        <taxon>Eukaryota</taxon>
        <taxon>Fungi</taxon>
        <taxon>Dikarya</taxon>
        <taxon>Ascomycota</taxon>
        <taxon>Pezizomycotina</taxon>
        <taxon>Dothideomycetes</taxon>
        <taxon>Dothideomycetes incertae sedis</taxon>
        <taxon>Botryosphaeriales</taxon>
        <taxon>Botryosphaeriaceae</taxon>
        <taxon>Botryosphaeria</taxon>
    </lineage>
</organism>
<accession>A0A8H4NAZ2</accession>
<dbReference type="EMBL" id="WWBZ02000022">
    <property type="protein sequence ID" value="KAF4308787.1"/>
    <property type="molecule type" value="Genomic_DNA"/>
</dbReference>
<dbReference type="SUPFAM" id="SSF46565">
    <property type="entry name" value="Chaperone J-domain"/>
    <property type="match status" value="1"/>
</dbReference>
<protein>
    <submittedName>
        <fullName evidence="3">Heat shock protein DnaJ</fullName>
    </submittedName>
</protein>
<evidence type="ECO:0000259" key="2">
    <source>
        <dbReference type="PROSITE" id="PS50076"/>
    </source>
</evidence>
<dbReference type="AlphaFoldDB" id="A0A8H4NAZ2"/>
<feature type="compositionally biased region" description="Basic and acidic residues" evidence="1">
    <location>
        <begin position="510"/>
        <end position="538"/>
    </location>
</feature>
<dbReference type="Pfam" id="PF00226">
    <property type="entry name" value="DnaJ"/>
    <property type="match status" value="1"/>
</dbReference>
<feature type="region of interest" description="Disordered" evidence="1">
    <location>
        <begin position="85"/>
        <end position="661"/>
    </location>
</feature>
<dbReference type="InterPro" id="IPR018253">
    <property type="entry name" value="DnaJ_domain_CS"/>
</dbReference>
<feature type="compositionally biased region" description="Basic and acidic residues" evidence="1">
    <location>
        <begin position="423"/>
        <end position="445"/>
    </location>
</feature>
<dbReference type="InterPro" id="IPR036869">
    <property type="entry name" value="J_dom_sf"/>
</dbReference>
<evidence type="ECO:0000313" key="4">
    <source>
        <dbReference type="Proteomes" id="UP000572817"/>
    </source>
</evidence>
<dbReference type="PANTHER" id="PTHR44144:SF1">
    <property type="entry name" value="DNAJ HOMOLOG SUBFAMILY C MEMBER 9"/>
    <property type="match status" value="1"/>
</dbReference>
<comment type="caution">
    <text evidence="3">The sequence shown here is derived from an EMBL/GenBank/DDBJ whole genome shotgun (WGS) entry which is preliminary data.</text>
</comment>
<dbReference type="InterPro" id="IPR001623">
    <property type="entry name" value="DnaJ_domain"/>
</dbReference>
<feature type="compositionally biased region" description="Basic and acidic residues" evidence="1">
    <location>
        <begin position="127"/>
        <end position="138"/>
    </location>
</feature>
<feature type="compositionally biased region" description="Basic and acidic residues" evidence="1">
    <location>
        <begin position="369"/>
        <end position="380"/>
    </location>
</feature>
<gene>
    <name evidence="3" type="ORF">GTA08_BOTSDO03573</name>
</gene>
<feature type="domain" description="J" evidence="2">
    <location>
        <begin position="8"/>
        <end position="76"/>
    </location>
</feature>
<dbReference type="GO" id="GO:0005737">
    <property type="term" value="C:cytoplasm"/>
    <property type="evidence" value="ECO:0007669"/>
    <property type="project" value="TreeGrafter"/>
</dbReference>
<feature type="compositionally biased region" description="Basic and acidic residues" evidence="1">
    <location>
        <begin position="185"/>
        <end position="198"/>
    </location>
</feature>
<dbReference type="CDD" id="cd06257">
    <property type="entry name" value="DnaJ"/>
    <property type="match status" value="1"/>
</dbReference>
<feature type="compositionally biased region" description="Basic and acidic residues" evidence="1">
    <location>
        <begin position="323"/>
        <end position="340"/>
    </location>
</feature>
<dbReference type="InterPro" id="IPR052594">
    <property type="entry name" value="J_domain-containing_protein"/>
</dbReference>
<dbReference type="PRINTS" id="PR00625">
    <property type="entry name" value="JDOMAIN"/>
</dbReference>
<feature type="compositionally biased region" description="Polar residues" evidence="1">
    <location>
        <begin position="466"/>
        <end position="478"/>
    </location>
</feature>
<dbReference type="PROSITE" id="PS00636">
    <property type="entry name" value="DNAJ_1"/>
    <property type="match status" value="1"/>
</dbReference>
<feature type="compositionally biased region" description="Low complexity" evidence="1">
    <location>
        <begin position="447"/>
        <end position="457"/>
    </location>
</feature>
<sequence>MGSPLPPDPYAALGVAKDAPAAAIKTAYRKLALKSHPDKFPDPAQKAEKAAEFHKIQQAYEILGDDDKRERYNAQVRLAELRKEHMERQQARGAATKTTEARPAAAANYDIRTPSGTTTYAAPRASRPYEESRSRPAYDTDYEEPQAKPRSTKYVYSRTRAASPPRVSRGVKIFFGGSNHSSRTKTRDQKEKRERAEKFVPVNNDSDSDERYRYEEARRRQKLEAHRQAMEEEDRRRKDEEDFRRRAEADRRRDEEMAREREASRRSSSRRPERDSYDKYLDQEQAAREHMSRHRGVSAQPEDREPVRPTPTSRSSKYAQVRTKKESSSKRSSEKSKDRILAGVKYGRGSREKERKSARATAEPEYDEDPRRRPTLEKSDSSPANMRTAQRAATTDSYVREDAKPPRMRRAETMPAPSPAKSSHREEAKANTSKPRTELPKHVQHDSGYSSPSTSSSSEKERENKNAASSRKTTTTQYHYGPQGEGGVSVEADDDKYHTVTVEPPSSSGRDSHESRKAPSRSPIREREREHNDDESGRDAMPSGRTMHAAPNTTRYTYPVETDTRRPHMPRTTSTRNVPPAMSRSPPREKDRSYERGRSYVVSPDRAREYSHDRDHDRSRGSNTFFGEIPKQAGEPLRRDVPPVVRPTMRRGDSYTKQDVNYGRKYSMADVSYAPRSRERAPGVKHAYAFPDVDLGRPPLQRGYTMA</sequence>
<dbReference type="OrthoDB" id="10250354at2759"/>